<dbReference type="InterPro" id="IPR036291">
    <property type="entry name" value="NAD(P)-bd_dom_sf"/>
</dbReference>
<reference evidence="4 5" key="1">
    <citation type="submission" date="2017-02" db="EMBL/GenBank/DDBJ databases">
        <title>Legionella quilivanii strain from human: case report and whole genome sequencing analysis.</title>
        <authorList>
            <person name="Lalancette C."/>
            <person name="Leduc J.-M."/>
            <person name="Levesque S."/>
            <person name="Fournier E."/>
            <person name="Saoud J."/>
            <person name="Faucher S.P."/>
            <person name="Bernard K."/>
            <person name="Martineau C."/>
            <person name="Longtin J."/>
        </authorList>
    </citation>
    <scope>NUCLEOTIDE SEQUENCE [LARGE SCALE GENOMIC DNA]</scope>
    <source>
        <strain evidence="4 5">ID143958</strain>
    </source>
</reference>
<dbReference type="Pfam" id="PF13602">
    <property type="entry name" value="ADH_zinc_N_2"/>
    <property type="match status" value="1"/>
</dbReference>
<gene>
    <name evidence="4" type="ORF">B1207_00055</name>
</gene>
<dbReference type="Pfam" id="PF08240">
    <property type="entry name" value="ADH_N"/>
    <property type="match status" value="1"/>
</dbReference>
<dbReference type="EMBL" id="MVJN01000001">
    <property type="protein sequence ID" value="RAP38684.1"/>
    <property type="molecule type" value="Genomic_DNA"/>
</dbReference>
<dbReference type="GO" id="GO:0016651">
    <property type="term" value="F:oxidoreductase activity, acting on NAD(P)H"/>
    <property type="evidence" value="ECO:0007669"/>
    <property type="project" value="TreeGrafter"/>
</dbReference>
<dbReference type="SUPFAM" id="SSF51735">
    <property type="entry name" value="NAD(P)-binding Rossmann-fold domains"/>
    <property type="match status" value="1"/>
</dbReference>
<dbReference type="PANTHER" id="PTHR48106:SF18">
    <property type="entry name" value="QUINONE OXIDOREDUCTASE PIG3"/>
    <property type="match status" value="1"/>
</dbReference>
<name>A0A364LNP1_9GAMM</name>
<evidence type="ECO:0000313" key="4">
    <source>
        <dbReference type="EMBL" id="RAP38684.1"/>
    </source>
</evidence>
<dbReference type="SMART" id="SM00829">
    <property type="entry name" value="PKS_ER"/>
    <property type="match status" value="1"/>
</dbReference>
<sequence>MRCILIDKNHQLTIAKEKIPAINDHQILVKVKAIALNRADLMQRQGKYPPPTGESAIPGLEAAGEVVATGPKVTRFEPGDAVYGLVGSGAYAEYCPIHQSLAEKMPADWSFEYAAAIPEALTTANATLFELGNLSSHETMLVHAAGSGITTMAIQMARLTQVNLLTTASNSSKAEQAIALGASQVINYRQDDFAELIAPDSLDLVLDYMGGDYFNKHLKLLKLSGRMIQIASMLGRNVELDLATLMRKRLKIQGFVLRSQSIPEKIYLWQAAHKRWGAALQNGKLKPVIDSAFQFAEIEKAQQHMLDGRHFGKIVISL</sequence>
<proteinExistence type="predicted"/>
<dbReference type="Gene3D" id="3.40.50.720">
    <property type="entry name" value="NAD(P)-binding Rossmann-like Domain"/>
    <property type="match status" value="1"/>
</dbReference>
<organism evidence="4 5">
    <name type="scientific">Legionella quinlivanii</name>
    <dbReference type="NCBI Taxonomy" id="45073"/>
    <lineage>
        <taxon>Bacteria</taxon>
        <taxon>Pseudomonadati</taxon>
        <taxon>Pseudomonadota</taxon>
        <taxon>Gammaproteobacteria</taxon>
        <taxon>Legionellales</taxon>
        <taxon>Legionellaceae</taxon>
        <taxon>Legionella</taxon>
    </lineage>
</organism>
<feature type="domain" description="Enoyl reductase (ER)" evidence="3">
    <location>
        <begin position="7"/>
        <end position="316"/>
    </location>
</feature>
<dbReference type="PANTHER" id="PTHR48106">
    <property type="entry name" value="QUINONE OXIDOREDUCTASE PIG3-RELATED"/>
    <property type="match status" value="1"/>
</dbReference>
<evidence type="ECO:0000313" key="5">
    <source>
        <dbReference type="Proteomes" id="UP000249458"/>
    </source>
</evidence>
<dbReference type="Proteomes" id="UP000249458">
    <property type="component" value="Unassembled WGS sequence"/>
</dbReference>
<dbReference type="InterPro" id="IPR014189">
    <property type="entry name" value="Quinone_OxRdtase_PIG3"/>
</dbReference>
<dbReference type="InterPro" id="IPR013154">
    <property type="entry name" value="ADH-like_N"/>
</dbReference>
<keyword evidence="1" id="KW-0521">NADP</keyword>
<evidence type="ECO:0000256" key="1">
    <source>
        <dbReference type="ARBA" id="ARBA00022857"/>
    </source>
</evidence>
<dbReference type="AlphaFoldDB" id="A0A364LNP1"/>
<dbReference type="GO" id="GO:0070402">
    <property type="term" value="F:NADPH binding"/>
    <property type="evidence" value="ECO:0007669"/>
    <property type="project" value="TreeGrafter"/>
</dbReference>
<comment type="caution">
    <text evidence="4">The sequence shown here is derived from an EMBL/GenBank/DDBJ whole genome shotgun (WGS) entry which is preliminary data.</text>
</comment>
<dbReference type="SUPFAM" id="SSF50129">
    <property type="entry name" value="GroES-like"/>
    <property type="match status" value="1"/>
</dbReference>
<dbReference type="InterPro" id="IPR020843">
    <property type="entry name" value="ER"/>
</dbReference>
<accession>A0A364LNP1</accession>
<dbReference type="InterPro" id="IPR011032">
    <property type="entry name" value="GroES-like_sf"/>
</dbReference>
<evidence type="ECO:0000259" key="3">
    <source>
        <dbReference type="SMART" id="SM00829"/>
    </source>
</evidence>
<dbReference type="CDD" id="cd05276">
    <property type="entry name" value="p53_inducible_oxidoreductase"/>
    <property type="match status" value="1"/>
</dbReference>
<dbReference type="Gene3D" id="3.90.180.10">
    <property type="entry name" value="Medium-chain alcohol dehydrogenases, catalytic domain"/>
    <property type="match status" value="1"/>
</dbReference>
<dbReference type="NCBIfam" id="TIGR02824">
    <property type="entry name" value="quinone_pig3"/>
    <property type="match status" value="1"/>
</dbReference>
<evidence type="ECO:0000256" key="2">
    <source>
        <dbReference type="ARBA" id="ARBA00023002"/>
    </source>
</evidence>
<protein>
    <submittedName>
        <fullName evidence="4">Quinone oxidoreductase</fullName>
    </submittedName>
</protein>
<keyword evidence="2" id="KW-0560">Oxidoreductase</keyword>